<comment type="cofactor">
    <cofactor evidence="2">
        <name>Mg(2+)</name>
        <dbReference type="ChEBI" id="CHEBI:18420"/>
    </cofactor>
</comment>
<dbReference type="PANTHER" id="PTHR21485">
    <property type="entry name" value="HAD SUPERFAMILY MEMBERS CMAS AND KDSC"/>
    <property type="match status" value="1"/>
</dbReference>
<evidence type="ECO:0000256" key="9">
    <source>
        <dbReference type="ARBA" id="ARBA00022801"/>
    </source>
</evidence>
<keyword evidence="8" id="KW-0479">Metal-binding</keyword>
<keyword evidence="15" id="KW-1185">Reference proteome</keyword>
<dbReference type="PANTHER" id="PTHR21485:SF3">
    <property type="entry name" value="N-ACYLNEURAMINATE CYTIDYLYLTRANSFERASE"/>
    <property type="match status" value="1"/>
</dbReference>
<evidence type="ECO:0000256" key="2">
    <source>
        <dbReference type="ARBA" id="ARBA00001946"/>
    </source>
</evidence>
<evidence type="ECO:0000256" key="5">
    <source>
        <dbReference type="ARBA" id="ARBA00010726"/>
    </source>
</evidence>
<evidence type="ECO:0000313" key="13">
    <source>
        <dbReference type="EMBL" id="UVQ74276.1"/>
    </source>
</evidence>
<dbReference type="RefSeq" id="WP_010538944.1">
    <property type="nucleotide sequence ID" value="NZ_CAXKYA010000019.1"/>
</dbReference>
<evidence type="ECO:0000256" key="7">
    <source>
        <dbReference type="ARBA" id="ARBA00012491"/>
    </source>
</evidence>
<keyword evidence="11" id="KW-0548">Nucleotidyltransferase</keyword>
<gene>
    <name evidence="11" type="primary">kdsC_2</name>
    <name evidence="11" type="ORF">ERS852461_03222</name>
    <name evidence="12" type="ORF">NXW97_21685</name>
    <name evidence="13" type="ORF">NXY30_25480</name>
</gene>
<dbReference type="Proteomes" id="UP000095606">
    <property type="component" value="Unassembled WGS sequence"/>
</dbReference>
<keyword evidence="11" id="KW-0808">Transferase</keyword>
<evidence type="ECO:0000313" key="14">
    <source>
        <dbReference type="Proteomes" id="UP000095606"/>
    </source>
</evidence>
<protein>
    <recommendedName>
        <fullName evidence="7">N-acylneuraminate cytidylyltransferase</fullName>
        <ecNumber evidence="7">2.7.7.43</ecNumber>
    </recommendedName>
</protein>
<evidence type="ECO:0000313" key="11">
    <source>
        <dbReference type="EMBL" id="CUP71891.1"/>
    </source>
</evidence>
<dbReference type="Gene3D" id="3.40.50.1000">
    <property type="entry name" value="HAD superfamily/HAD-like"/>
    <property type="match status" value="1"/>
</dbReference>
<comment type="similarity">
    <text evidence="4">Belongs to the KdsC family.</text>
</comment>
<reference evidence="12" key="2">
    <citation type="submission" date="2022-08" db="EMBL/GenBank/DDBJ databases">
        <title>Genome Sequencing of Bacteroides fragilis Group Isolates with Nanopore Technology.</title>
        <authorList>
            <person name="Tisza M.J."/>
            <person name="Smith D."/>
            <person name="Dekker J.P."/>
        </authorList>
    </citation>
    <scope>NUCLEOTIDE SEQUENCE</scope>
    <source>
        <strain evidence="12">BFG-351</strain>
        <strain evidence="13">BFG-527</strain>
    </source>
</reference>
<organism evidence="11 14">
    <name type="scientific">Bacteroides faecis</name>
    <dbReference type="NCBI Taxonomy" id="674529"/>
    <lineage>
        <taxon>Bacteria</taxon>
        <taxon>Pseudomonadati</taxon>
        <taxon>Bacteroidota</taxon>
        <taxon>Bacteroidia</taxon>
        <taxon>Bacteroidales</taxon>
        <taxon>Bacteroidaceae</taxon>
        <taxon>Bacteroides</taxon>
    </lineage>
</organism>
<dbReference type="EMBL" id="CP103141">
    <property type="protein sequence ID" value="UVQ74276.1"/>
    <property type="molecule type" value="Genomic_DNA"/>
</dbReference>
<evidence type="ECO:0000313" key="12">
    <source>
        <dbReference type="EMBL" id="MCS2794571.1"/>
    </source>
</evidence>
<evidence type="ECO:0000256" key="8">
    <source>
        <dbReference type="ARBA" id="ARBA00022723"/>
    </source>
</evidence>
<dbReference type="Gene3D" id="3.90.550.10">
    <property type="entry name" value="Spore Coat Polysaccharide Biosynthesis Protein SpsA, Chain A"/>
    <property type="match status" value="1"/>
</dbReference>
<dbReference type="GO" id="GO:0008781">
    <property type="term" value="F:N-acylneuraminate cytidylyltransferase activity"/>
    <property type="evidence" value="ECO:0007669"/>
    <property type="project" value="UniProtKB-EC"/>
</dbReference>
<dbReference type="InterPro" id="IPR003329">
    <property type="entry name" value="Cytidylyl_trans"/>
</dbReference>
<comment type="catalytic activity">
    <reaction evidence="1">
        <text>an N-acylneuraminate + CTP = a CMP-N-acyl-beta-neuraminate + diphosphate</text>
        <dbReference type="Rhea" id="RHEA:11344"/>
        <dbReference type="ChEBI" id="CHEBI:33019"/>
        <dbReference type="ChEBI" id="CHEBI:37563"/>
        <dbReference type="ChEBI" id="CHEBI:60073"/>
        <dbReference type="ChEBI" id="CHEBI:68671"/>
        <dbReference type="EC" id="2.7.7.43"/>
    </reaction>
</comment>
<dbReference type="SUPFAM" id="SSF53448">
    <property type="entry name" value="Nucleotide-diphospho-sugar transferases"/>
    <property type="match status" value="1"/>
</dbReference>
<evidence type="ECO:0000256" key="4">
    <source>
        <dbReference type="ARBA" id="ARBA00005893"/>
    </source>
</evidence>
<dbReference type="Proteomes" id="UP001060104">
    <property type="component" value="Chromosome"/>
</dbReference>
<dbReference type="Pfam" id="PF08282">
    <property type="entry name" value="Hydrolase_3"/>
    <property type="match status" value="1"/>
</dbReference>
<dbReference type="InterPro" id="IPR029044">
    <property type="entry name" value="Nucleotide-diphossugar_trans"/>
</dbReference>
<dbReference type="EMBL" id="CZAE01000016">
    <property type="protein sequence ID" value="CUP71891.1"/>
    <property type="molecule type" value="Genomic_DNA"/>
</dbReference>
<evidence type="ECO:0000256" key="1">
    <source>
        <dbReference type="ARBA" id="ARBA00001862"/>
    </source>
</evidence>
<keyword evidence="10" id="KW-0460">Magnesium</keyword>
<comment type="subunit">
    <text evidence="6">Homotetramer.</text>
</comment>
<sequence length="388" mass="44021">MKTVAFVPVRGGSKSIPLKNIKLFCGKPLVYWSVSALQHTAAIDEIIVATDSRQIEQVVTSFCFSKVKIYHRSSENACDTASTESVMLEYIQYAKLDDNDIFVLVQATSPLTETIHIQEALELYFSRKYDSILTCVRSYRFFWNEDGTSRNYDYKNRPRRQNFAGELMENGALYINSVRNIVSLRNRLSGKIGLYVMPEYTATEIDEPDDWIILEHLMQRHMLSRSANGKKKIKLFLSDVDGVLTDGGMYYSEKGDELKKFNTRDGMAFRLLHEKGIKTGIITSENTQIVESRARKLKVDYLYQSKCEGGKLLAAKEICEQEGITLNEVAYIGDDINCYELLSNVGMAACPLNAMEQIKNIPSVNVLMNKGGDGVVREFAEMILNYNM</sequence>
<comment type="similarity">
    <text evidence="5">Belongs to the CMP-NeuNAc synthase family.</text>
</comment>
<dbReference type="Pfam" id="PF02348">
    <property type="entry name" value="CTP_transf_3"/>
    <property type="match status" value="1"/>
</dbReference>
<comment type="pathway">
    <text evidence="3">Amino-sugar metabolism; N-acetylneuraminate metabolism.</text>
</comment>
<evidence type="ECO:0000256" key="6">
    <source>
        <dbReference type="ARBA" id="ARBA00011881"/>
    </source>
</evidence>
<accession>A0A174QIY2</accession>
<proteinExistence type="inferred from homology"/>
<dbReference type="NCBIfam" id="TIGR01670">
    <property type="entry name" value="KdsC-phosphatas"/>
    <property type="match status" value="1"/>
</dbReference>
<dbReference type="CDD" id="cd02513">
    <property type="entry name" value="CMP-NeuAc_Synthase"/>
    <property type="match status" value="1"/>
</dbReference>
<dbReference type="CDD" id="cd01630">
    <property type="entry name" value="HAD_KDO-like"/>
    <property type="match status" value="1"/>
</dbReference>
<dbReference type="EC" id="2.7.7.43" evidence="7"/>
<dbReference type="GO" id="GO:0046872">
    <property type="term" value="F:metal ion binding"/>
    <property type="evidence" value="ECO:0007669"/>
    <property type="project" value="UniProtKB-KW"/>
</dbReference>
<dbReference type="Proteomes" id="UP001204548">
    <property type="component" value="Unassembled WGS sequence"/>
</dbReference>
<evidence type="ECO:0000313" key="15">
    <source>
        <dbReference type="Proteomes" id="UP001060104"/>
    </source>
</evidence>
<keyword evidence="9 11" id="KW-0378">Hydrolase</keyword>
<dbReference type="InterPro" id="IPR050793">
    <property type="entry name" value="CMP-NeuNAc_synthase"/>
</dbReference>
<accession>A0A642MI44</accession>
<dbReference type="InterPro" id="IPR010023">
    <property type="entry name" value="KdsC_fam"/>
</dbReference>
<dbReference type="GeneID" id="69591509"/>
<dbReference type="SUPFAM" id="SSF56784">
    <property type="entry name" value="HAD-like"/>
    <property type="match status" value="1"/>
</dbReference>
<dbReference type="InterPro" id="IPR036412">
    <property type="entry name" value="HAD-like_sf"/>
</dbReference>
<evidence type="ECO:0000256" key="3">
    <source>
        <dbReference type="ARBA" id="ARBA00005141"/>
    </source>
</evidence>
<name>A0A174QIY2_9BACE</name>
<dbReference type="GO" id="GO:0016788">
    <property type="term" value="F:hydrolase activity, acting on ester bonds"/>
    <property type="evidence" value="ECO:0007669"/>
    <property type="project" value="InterPro"/>
</dbReference>
<reference evidence="11 14" key="1">
    <citation type="submission" date="2015-09" db="EMBL/GenBank/DDBJ databases">
        <authorList>
            <consortium name="Pathogen Informatics"/>
        </authorList>
    </citation>
    <scope>NUCLEOTIDE SEQUENCE [LARGE SCALE GENOMIC DNA]</scope>
    <source>
        <strain evidence="11 14">2789STDY5834846</strain>
    </source>
</reference>
<dbReference type="GO" id="GO:0006054">
    <property type="term" value="P:N-acetylneuraminate metabolic process"/>
    <property type="evidence" value="ECO:0007669"/>
    <property type="project" value="UniProtKB-UniPathway"/>
</dbReference>
<dbReference type="AlphaFoldDB" id="A0A174QIY2"/>
<dbReference type="InterPro" id="IPR023214">
    <property type="entry name" value="HAD_sf"/>
</dbReference>
<dbReference type="EMBL" id="JANUTS010000001">
    <property type="protein sequence ID" value="MCS2794571.1"/>
    <property type="molecule type" value="Genomic_DNA"/>
</dbReference>
<evidence type="ECO:0000256" key="10">
    <source>
        <dbReference type="ARBA" id="ARBA00022842"/>
    </source>
</evidence>
<dbReference type="UniPathway" id="UPA00628"/>